<dbReference type="InParanoid" id="T0R1R0"/>
<dbReference type="eggNOG" id="ENOG502QTGB">
    <property type="taxonomic scope" value="Eukaryota"/>
</dbReference>
<dbReference type="RefSeq" id="XP_008620655.1">
    <property type="nucleotide sequence ID" value="XM_008622433.1"/>
</dbReference>
<protein>
    <submittedName>
        <fullName evidence="1">Uncharacterized protein</fullName>
    </submittedName>
</protein>
<keyword evidence="2" id="KW-1185">Reference proteome</keyword>
<dbReference type="EMBL" id="JH767250">
    <property type="protein sequence ID" value="EQC25933.1"/>
    <property type="molecule type" value="Genomic_DNA"/>
</dbReference>
<dbReference type="OMA" id="CKAHART"/>
<accession>T0R1R0</accession>
<dbReference type="STRING" id="1156394.T0R1R0"/>
<sequence>MNATPCLFNECAHPAVPGTRKCSFHKNRIKCHVANCQNQVYARHLCVRHGGKKQCQYEGCVMNARVGNFCSRHGASNTKKQCIEEGCTKMAHAKQKCVRHGGGRKCRVDSCKAHARTGGYCCRHTKQVESSTKKERSPIPLPVLYGVLPPLGQSLAAASSSMVQHDYDRPYLPPSAWHEASHLPPSAPLPSLNSFLPPLRCLAALAEASAPAPRMEVKPKNTTTNNTNATRNEYAAHSDLAAKVEYAQGFTAYEQPPRPLSPA</sequence>
<dbReference type="AlphaFoldDB" id="T0R1R0"/>
<gene>
    <name evidence="1" type="ORF">SDRG_16232</name>
</gene>
<evidence type="ECO:0000313" key="2">
    <source>
        <dbReference type="Proteomes" id="UP000030762"/>
    </source>
</evidence>
<dbReference type="VEuPathDB" id="FungiDB:SDRG_16232"/>
<dbReference type="PANTHER" id="PTHR31827">
    <property type="entry name" value="EMB|CAB89363.1"/>
    <property type="match status" value="1"/>
</dbReference>
<evidence type="ECO:0000313" key="1">
    <source>
        <dbReference type="EMBL" id="EQC25933.1"/>
    </source>
</evidence>
<dbReference type="OrthoDB" id="72030at2759"/>
<dbReference type="Proteomes" id="UP000030762">
    <property type="component" value="Unassembled WGS sequence"/>
</dbReference>
<proteinExistence type="predicted"/>
<dbReference type="GeneID" id="19956959"/>
<name>T0R1R0_SAPDV</name>
<dbReference type="PANTHER" id="PTHR31827:SF1">
    <property type="entry name" value="EMB|CAB89363.1"/>
    <property type="match status" value="1"/>
</dbReference>
<reference evidence="1 2" key="1">
    <citation type="submission" date="2012-04" db="EMBL/GenBank/DDBJ databases">
        <title>The Genome Sequence of Saprolegnia declina VS20.</title>
        <authorList>
            <consortium name="The Broad Institute Genome Sequencing Platform"/>
            <person name="Russ C."/>
            <person name="Nusbaum C."/>
            <person name="Tyler B."/>
            <person name="van West P."/>
            <person name="Dieguez-Uribeondo J."/>
            <person name="de Bruijn I."/>
            <person name="Tripathy S."/>
            <person name="Jiang R."/>
            <person name="Young S.K."/>
            <person name="Zeng Q."/>
            <person name="Gargeya S."/>
            <person name="Fitzgerald M."/>
            <person name="Haas B."/>
            <person name="Abouelleil A."/>
            <person name="Alvarado L."/>
            <person name="Arachchi H.M."/>
            <person name="Berlin A."/>
            <person name="Chapman S.B."/>
            <person name="Goldberg J."/>
            <person name="Griggs A."/>
            <person name="Gujja S."/>
            <person name="Hansen M."/>
            <person name="Howarth C."/>
            <person name="Imamovic A."/>
            <person name="Larimer J."/>
            <person name="McCowen C."/>
            <person name="Montmayeur A."/>
            <person name="Murphy C."/>
            <person name="Neiman D."/>
            <person name="Pearson M."/>
            <person name="Priest M."/>
            <person name="Roberts A."/>
            <person name="Saif S."/>
            <person name="Shea T."/>
            <person name="Sisk P."/>
            <person name="Sykes S."/>
            <person name="Wortman J."/>
            <person name="Nusbaum C."/>
            <person name="Birren B."/>
        </authorList>
    </citation>
    <scope>NUCLEOTIDE SEQUENCE [LARGE SCALE GENOMIC DNA]</scope>
    <source>
        <strain evidence="1 2">VS20</strain>
    </source>
</reference>
<organism evidence="1 2">
    <name type="scientific">Saprolegnia diclina (strain VS20)</name>
    <dbReference type="NCBI Taxonomy" id="1156394"/>
    <lineage>
        <taxon>Eukaryota</taxon>
        <taxon>Sar</taxon>
        <taxon>Stramenopiles</taxon>
        <taxon>Oomycota</taxon>
        <taxon>Saprolegniomycetes</taxon>
        <taxon>Saprolegniales</taxon>
        <taxon>Saprolegniaceae</taxon>
        <taxon>Saprolegnia</taxon>
    </lineage>
</organism>